<name>A0A9N9J251_9GLOM</name>
<keyword evidence="4" id="KW-1185">Reference proteome</keyword>
<dbReference type="AlphaFoldDB" id="A0A9N9J251"/>
<dbReference type="GO" id="GO:0008017">
    <property type="term" value="F:microtubule binding"/>
    <property type="evidence" value="ECO:0007669"/>
    <property type="project" value="InterPro"/>
</dbReference>
<comment type="similarity">
    <text evidence="1">Belongs to the SKA1 family.</text>
</comment>
<dbReference type="GO" id="GO:0005876">
    <property type="term" value="C:spindle microtubule"/>
    <property type="evidence" value="ECO:0007669"/>
    <property type="project" value="TreeGrafter"/>
</dbReference>
<dbReference type="GO" id="GO:0072686">
    <property type="term" value="C:mitotic spindle"/>
    <property type="evidence" value="ECO:0007669"/>
    <property type="project" value="TreeGrafter"/>
</dbReference>
<gene>
    <name evidence="3" type="ORF">ALEPTO_LOCUS13588</name>
</gene>
<dbReference type="FunFam" id="1.10.10.1890:FF:000002">
    <property type="entry name" value="Spindle and kinetochore-associated protein 1"/>
    <property type="match status" value="1"/>
</dbReference>
<sequence>HNNYNHNQERILAQSAVTITSTSTTTKSTNGNSASSSSLSYITIPEFDTVPKYILNRLTREKINEAIDDFNKLLADKYRILKMNTSSMNQNLKARYWEYKEAITEETKGKKFITENDIKNTNLKINLKMDATGRAIFAVLRHVGKLKEVRGGGKTR</sequence>
<dbReference type="PANTHER" id="PTHR28573:SF1">
    <property type="entry name" value="SPINDLE AND KINETOCHORE-ASSOCIATED PROTEIN 1"/>
    <property type="match status" value="1"/>
</dbReference>
<evidence type="ECO:0000313" key="3">
    <source>
        <dbReference type="EMBL" id="CAG8758912.1"/>
    </source>
</evidence>
<dbReference type="GO" id="GO:0000278">
    <property type="term" value="P:mitotic cell cycle"/>
    <property type="evidence" value="ECO:0007669"/>
    <property type="project" value="TreeGrafter"/>
</dbReference>
<evidence type="ECO:0000256" key="1">
    <source>
        <dbReference type="ARBA" id="ARBA00006836"/>
    </source>
</evidence>
<proteinExistence type="inferred from homology"/>
<organism evidence="3 4">
    <name type="scientific">Ambispora leptoticha</name>
    <dbReference type="NCBI Taxonomy" id="144679"/>
    <lineage>
        <taxon>Eukaryota</taxon>
        <taxon>Fungi</taxon>
        <taxon>Fungi incertae sedis</taxon>
        <taxon>Mucoromycota</taxon>
        <taxon>Glomeromycotina</taxon>
        <taxon>Glomeromycetes</taxon>
        <taxon>Archaeosporales</taxon>
        <taxon>Ambisporaceae</taxon>
        <taxon>Ambispora</taxon>
    </lineage>
</organism>
<dbReference type="InterPro" id="IPR009829">
    <property type="entry name" value="SKA1"/>
</dbReference>
<dbReference type="Pfam" id="PF07160">
    <property type="entry name" value="SKA1"/>
    <property type="match status" value="1"/>
</dbReference>
<dbReference type="GO" id="GO:0031110">
    <property type="term" value="P:regulation of microtubule polymerization or depolymerization"/>
    <property type="evidence" value="ECO:0007669"/>
    <property type="project" value="TreeGrafter"/>
</dbReference>
<feature type="non-terminal residue" evidence="3">
    <location>
        <position position="1"/>
    </location>
</feature>
<dbReference type="GO" id="GO:0051301">
    <property type="term" value="P:cell division"/>
    <property type="evidence" value="ECO:0007669"/>
    <property type="project" value="InterPro"/>
</dbReference>
<reference evidence="3" key="1">
    <citation type="submission" date="2021-06" db="EMBL/GenBank/DDBJ databases">
        <authorList>
            <person name="Kallberg Y."/>
            <person name="Tangrot J."/>
            <person name="Rosling A."/>
        </authorList>
    </citation>
    <scope>NUCLEOTIDE SEQUENCE</scope>
    <source>
        <strain evidence="3">FL130A</strain>
    </source>
</reference>
<protein>
    <submittedName>
        <fullName evidence="3">11613_t:CDS:1</fullName>
    </submittedName>
</protein>
<dbReference type="InterPro" id="IPR042031">
    <property type="entry name" value="SKA1_MBD_sf"/>
</dbReference>
<comment type="caution">
    <text evidence="3">The sequence shown here is derived from an EMBL/GenBank/DDBJ whole genome shotgun (WGS) entry which is preliminary data.</text>
</comment>
<dbReference type="GO" id="GO:0000940">
    <property type="term" value="C:outer kinetochore"/>
    <property type="evidence" value="ECO:0007669"/>
    <property type="project" value="TreeGrafter"/>
</dbReference>
<keyword evidence="2" id="KW-0175">Coiled coil</keyword>
<dbReference type="PANTHER" id="PTHR28573">
    <property type="entry name" value="SPINDLE AND KINETOCHORE-ASSOCIATED PROTEIN 1"/>
    <property type="match status" value="1"/>
</dbReference>
<accession>A0A9N9J251</accession>
<feature type="non-terminal residue" evidence="3">
    <location>
        <position position="156"/>
    </location>
</feature>
<dbReference type="EMBL" id="CAJVPS010045177">
    <property type="protein sequence ID" value="CAG8758912.1"/>
    <property type="molecule type" value="Genomic_DNA"/>
</dbReference>
<dbReference type="OrthoDB" id="5962at2759"/>
<dbReference type="Gene3D" id="1.10.10.1890">
    <property type="entry name" value="Ska1 microtubule binding domain-like"/>
    <property type="match status" value="1"/>
</dbReference>
<evidence type="ECO:0000256" key="2">
    <source>
        <dbReference type="ARBA" id="ARBA00023054"/>
    </source>
</evidence>
<dbReference type="GO" id="GO:0007059">
    <property type="term" value="P:chromosome segregation"/>
    <property type="evidence" value="ECO:0007669"/>
    <property type="project" value="InterPro"/>
</dbReference>
<evidence type="ECO:0000313" key="4">
    <source>
        <dbReference type="Proteomes" id="UP000789508"/>
    </source>
</evidence>
<dbReference type="Proteomes" id="UP000789508">
    <property type="component" value="Unassembled WGS sequence"/>
</dbReference>